<keyword evidence="8" id="KW-0770">Synapse</keyword>
<evidence type="ECO:0000256" key="10">
    <source>
        <dbReference type="ARBA" id="ARBA00023180"/>
    </source>
</evidence>
<sequence>MENDEFSRKSEKLGLVDREGNRSYTQPQPELDGELKKDPEKDIDTTKPIKAPKDVVPDLSPTTQLAQDYENALQEAGFGRYQWTLFAALGMGLAADGVEIFVVGFVLPSAERDLCLSDQRKGWLGGIIFLGMMFGAIIWGSVSDKLGRKITLLIALGTNALFALISAFSTGYAFFMFCRFFSGIGIGGSIPIIFAYYSEFLPTNKRGEHLSWLCLFWMAGGVYASGFAWAIIPHAGWALSMSGIHSWRIYVFVCSIPCLLSFISLFFMHESPRFLLEVNQHDEAIKILKKVHDVNHRFQEELVYQVTKIDLPPPKNDESTFVEITEDTTTSAGRWFVRVKTFIVPALKNNIALFKKDFRRTTLLLLAVWISLAFGYFGLIVWFPEMIKHIQIQRYLGETDQLYDQSVSNVNVTKDFQNRAYYNSNFTNVCFDSLNIKHVTFSNCFFTNCSFNKVSSSELFFKDSRISNTVFNYTDFFDYKFISTVLDNSFFYNLRKGCRLDFAENYSAYWMYFVAFVGTLAVLPGNIFSALMMDRIGRLYMLVGSMAISAVSVFFIWVGNSESNIVGMSCLFNGVTIMAWNSLDVITTELYPTGKRSTAFGLLNAVSRIGAVIANVLFGQMIGINKAVPILLTAAILGSGAVAAWRLPDTKNVALT</sequence>
<feature type="compositionally biased region" description="Basic and acidic residues" evidence="12">
    <location>
        <begin position="1"/>
        <end position="21"/>
    </location>
</feature>
<dbReference type="EMBL" id="OV696704">
    <property type="protein sequence ID" value="CAH1252193.1"/>
    <property type="molecule type" value="Genomic_DNA"/>
</dbReference>
<dbReference type="Pfam" id="PF07690">
    <property type="entry name" value="MFS_1"/>
    <property type="match status" value="1"/>
</dbReference>
<dbReference type="FunFam" id="2.160.20.80:FF:000013">
    <property type="entry name" value="Synaptic vesicle glycoprotein 2B-like Protein"/>
    <property type="match status" value="1"/>
</dbReference>
<dbReference type="PROSITE" id="PS50850">
    <property type="entry name" value="MFS"/>
    <property type="match status" value="1"/>
</dbReference>
<evidence type="ECO:0000256" key="1">
    <source>
        <dbReference type="ARBA" id="ARBA00004644"/>
    </source>
</evidence>
<feature type="transmembrane region" description="Helical" evidence="13">
    <location>
        <begin position="539"/>
        <end position="559"/>
    </location>
</feature>
<gene>
    <name evidence="15" type="primary">SV2B</name>
    <name evidence="15" type="ORF">BLAG_LOCUS12341</name>
</gene>
<feature type="transmembrane region" description="Helical" evidence="13">
    <location>
        <begin position="122"/>
        <end position="140"/>
    </location>
</feature>
<evidence type="ECO:0000256" key="9">
    <source>
        <dbReference type="ARBA" id="ARBA00023136"/>
    </source>
</evidence>
<keyword evidence="11" id="KW-0968">Cytoplasmic vesicle</keyword>
<evidence type="ECO:0000259" key="14">
    <source>
        <dbReference type="PROSITE" id="PS50850"/>
    </source>
</evidence>
<dbReference type="InterPro" id="IPR005828">
    <property type="entry name" value="MFS_sugar_transport-like"/>
</dbReference>
<comment type="similarity">
    <text evidence="2">Belongs to the major facilitator superfamily.</text>
</comment>
<keyword evidence="10" id="KW-0325">Glycoprotein</keyword>
<proteinExistence type="inferred from homology"/>
<feature type="transmembrane region" description="Helical" evidence="13">
    <location>
        <begin position="83"/>
        <end position="110"/>
    </location>
</feature>
<dbReference type="Gene3D" id="2.160.20.80">
    <property type="entry name" value="E3 ubiquitin-protein ligase SopA"/>
    <property type="match status" value="1"/>
</dbReference>
<keyword evidence="3" id="KW-0813">Transport</keyword>
<dbReference type="GO" id="GO:0006836">
    <property type="term" value="P:neurotransmitter transport"/>
    <property type="evidence" value="ECO:0007669"/>
    <property type="project" value="UniProtKB-KW"/>
</dbReference>
<dbReference type="PANTHER" id="PTHR23511">
    <property type="entry name" value="SYNAPTIC VESICLE GLYCOPROTEIN 2"/>
    <property type="match status" value="1"/>
</dbReference>
<evidence type="ECO:0000256" key="2">
    <source>
        <dbReference type="ARBA" id="ARBA00008335"/>
    </source>
</evidence>
<dbReference type="OrthoDB" id="433512at2759"/>
<feature type="transmembrane region" description="Helical" evidence="13">
    <location>
        <begin position="628"/>
        <end position="647"/>
    </location>
</feature>
<dbReference type="InterPro" id="IPR020846">
    <property type="entry name" value="MFS_dom"/>
</dbReference>
<dbReference type="GO" id="GO:0022857">
    <property type="term" value="F:transmembrane transporter activity"/>
    <property type="evidence" value="ECO:0007669"/>
    <property type="project" value="InterPro"/>
</dbReference>
<feature type="transmembrane region" description="Helical" evidence="13">
    <location>
        <begin position="247"/>
        <end position="267"/>
    </location>
</feature>
<dbReference type="InterPro" id="IPR036259">
    <property type="entry name" value="MFS_trans_sf"/>
</dbReference>
<dbReference type="PANTHER" id="PTHR23511:SF42">
    <property type="entry name" value="SYNAPTIC VESICLE GLYCOPROTEIN 2C-LIKE"/>
    <property type="match status" value="1"/>
</dbReference>
<keyword evidence="7 13" id="KW-1133">Transmembrane helix</keyword>
<dbReference type="SUPFAM" id="SSF103473">
    <property type="entry name" value="MFS general substrate transporter"/>
    <property type="match status" value="2"/>
</dbReference>
<feature type="region of interest" description="Disordered" evidence="12">
    <location>
        <begin position="1"/>
        <end position="56"/>
    </location>
</feature>
<feature type="transmembrane region" description="Helical" evidence="13">
    <location>
        <begin position="599"/>
        <end position="622"/>
    </location>
</feature>
<dbReference type="InterPro" id="IPR055415">
    <property type="entry name" value="LD_SV2"/>
</dbReference>
<feature type="compositionally biased region" description="Basic and acidic residues" evidence="12">
    <location>
        <begin position="33"/>
        <end position="56"/>
    </location>
</feature>
<evidence type="ECO:0000313" key="15">
    <source>
        <dbReference type="EMBL" id="CAH1252193.1"/>
    </source>
</evidence>
<feature type="transmembrane region" description="Helical" evidence="13">
    <location>
        <begin position="180"/>
        <end position="198"/>
    </location>
</feature>
<dbReference type="InterPro" id="IPR011701">
    <property type="entry name" value="MFS"/>
</dbReference>
<dbReference type="AlphaFoldDB" id="A0A8J9ZCS9"/>
<evidence type="ECO:0000256" key="7">
    <source>
        <dbReference type="ARBA" id="ARBA00022989"/>
    </source>
</evidence>
<evidence type="ECO:0000256" key="11">
    <source>
        <dbReference type="ARBA" id="ARBA00023329"/>
    </source>
</evidence>
<dbReference type="Gene3D" id="1.20.1250.20">
    <property type="entry name" value="MFS general substrate transporter like domains"/>
    <property type="match status" value="1"/>
</dbReference>
<keyword evidence="4" id="KW-0597">Phosphoprotein</keyword>
<organism evidence="15 16">
    <name type="scientific">Branchiostoma lanceolatum</name>
    <name type="common">Common lancelet</name>
    <name type="synonym">Amphioxus lanceolatum</name>
    <dbReference type="NCBI Taxonomy" id="7740"/>
    <lineage>
        <taxon>Eukaryota</taxon>
        <taxon>Metazoa</taxon>
        <taxon>Chordata</taxon>
        <taxon>Cephalochordata</taxon>
        <taxon>Leptocardii</taxon>
        <taxon>Amphioxiformes</taxon>
        <taxon>Branchiostomatidae</taxon>
        <taxon>Branchiostoma</taxon>
    </lineage>
</organism>
<evidence type="ECO:0000256" key="3">
    <source>
        <dbReference type="ARBA" id="ARBA00022448"/>
    </source>
</evidence>
<evidence type="ECO:0000256" key="12">
    <source>
        <dbReference type="SAM" id="MobiDB-lite"/>
    </source>
</evidence>
<dbReference type="InterPro" id="IPR005829">
    <property type="entry name" value="Sugar_transporter_CS"/>
</dbReference>
<evidence type="ECO:0000256" key="5">
    <source>
        <dbReference type="ARBA" id="ARBA00022692"/>
    </source>
</evidence>
<dbReference type="NCBIfam" id="TIGR01299">
    <property type="entry name" value="synapt_SV2"/>
    <property type="match status" value="1"/>
</dbReference>
<accession>A0A8J9ZCS9</accession>
<dbReference type="GO" id="GO:0007268">
    <property type="term" value="P:chemical synaptic transmission"/>
    <property type="evidence" value="ECO:0007669"/>
    <property type="project" value="InterPro"/>
</dbReference>
<dbReference type="FunFam" id="1.20.1250.20:FF:000009">
    <property type="entry name" value="Synaptic vesicle glycoprotein 2A"/>
    <property type="match status" value="1"/>
</dbReference>
<evidence type="ECO:0000313" key="16">
    <source>
        <dbReference type="Proteomes" id="UP000838412"/>
    </source>
</evidence>
<evidence type="ECO:0000256" key="4">
    <source>
        <dbReference type="ARBA" id="ARBA00022553"/>
    </source>
</evidence>
<protein>
    <submittedName>
        <fullName evidence="15">SV2B protein</fullName>
    </submittedName>
</protein>
<dbReference type="Pfam" id="PF00083">
    <property type="entry name" value="Sugar_tr"/>
    <property type="match status" value="1"/>
</dbReference>
<feature type="transmembrane region" description="Helical" evidence="13">
    <location>
        <begin position="210"/>
        <end position="232"/>
    </location>
</feature>
<dbReference type="InterPro" id="IPR022308">
    <property type="entry name" value="SV2"/>
</dbReference>
<keyword evidence="6" id="KW-0532">Neurotransmitter transport</keyword>
<evidence type="ECO:0000256" key="13">
    <source>
        <dbReference type="SAM" id="Phobius"/>
    </source>
</evidence>
<evidence type="ECO:0000256" key="6">
    <source>
        <dbReference type="ARBA" id="ARBA00022775"/>
    </source>
</evidence>
<dbReference type="PROSITE" id="PS00217">
    <property type="entry name" value="SUGAR_TRANSPORT_2"/>
    <property type="match status" value="1"/>
</dbReference>
<keyword evidence="9 13" id="KW-0472">Membrane</keyword>
<reference evidence="15" key="1">
    <citation type="submission" date="2022-01" db="EMBL/GenBank/DDBJ databases">
        <authorList>
            <person name="Braso-Vives M."/>
        </authorList>
    </citation>
    <scope>NUCLEOTIDE SEQUENCE</scope>
</reference>
<dbReference type="Pfam" id="PF23894">
    <property type="entry name" value="LD_SV2"/>
    <property type="match status" value="1"/>
</dbReference>
<feature type="transmembrane region" description="Helical" evidence="13">
    <location>
        <begin position="509"/>
        <end position="532"/>
    </location>
</feature>
<dbReference type="Proteomes" id="UP000838412">
    <property type="component" value="Chromosome 19"/>
</dbReference>
<keyword evidence="5 13" id="KW-0812">Transmembrane</keyword>
<feature type="domain" description="Major facilitator superfamily (MFS) profile" evidence="14">
    <location>
        <begin position="85"/>
        <end position="652"/>
    </location>
</feature>
<keyword evidence="16" id="KW-1185">Reference proteome</keyword>
<dbReference type="SUPFAM" id="SSF141571">
    <property type="entry name" value="Pentapeptide repeat-like"/>
    <property type="match status" value="1"/>
</dbReference>
<comment type="subcellular location">
    <subcellularLocation>
        <location evidence="1">Cytoplasmic vesicle</location>
        <location evidence="1">Secretory vesicle</location>
        <location evidence="1">Synaptic vesicle membrane</location>
        <topology evidence="1">Multi-pass membrane protein</topology>
    </subcellularLocation>
</comment>
<name>A0A8J9ZCS9_BRALA</name>
<feature type="transmembrane region" description="Helical" evidence="13">
    <location>
        <begin position="363"/>
        <end position="383"/>
    </location>
</feature>
<dbReference type="GO" id="GO:0030672">
    <property type="term" value="C:synaptic vesicle membrane"/>
    <property type="evidence" value="ECO:0007669"/>
    <property type="project" value="UniProtKB-SubCell"/>
</dbReference>
<evidence type="ECO:0000256" key="8">
    <source>
        <dbReference type="ARBA" id="ARBA00023018"/>
    </source>
</evidence>
<feature type="transmembrane region" description="Helical" evidence="13">
    <location>
        <begin position="152"/>
        <end position="174"/>
    </location>
</feature>